<evidence type="ECO:0000313" key="1">
    <source>
        <dbReference type="EMBL" id="CAH1412834.1"/>
    </source>
</evidence>
<gene>
    <name evidence="1" type="ORF">LVIROSA_LOCUS822</name>
</gene>
<keyword evidence="2" id="KW-1185">Reference proteome</keyword>
<protein>
    <submittedName>
        <fullName evidence="1">Uncharacterized protein</fullName>
    </submittedName>
</protein>
<comment type="caution">
    <text evidence="1">The sequence shown here is derived from an EMBL/GenBank/DDBJ whole genome shotgun (WGS) entry which is preliminary data.</text>
</comment>
<dbReference type="Proteomes" id="UP001157418">
    <property type="component" value="Unassembled WGS sequence"/>
</dbReference>
<sequence>MDDLDMNDIRNDHYDEKNHQFSYGDSKILHNDENQSHIQVFYDYIHMNASQYGSCKQFIGADGSFFWIPEVEASWIPHMGSIFKDIKDAIK</sequence>
<evidence type="ECO:0000313" key="2">
    <source>
        <dbReference type="Proteomes" id="UP001157418"/>
    </source>
</evidence>
<dbReference type="EMBL" id="CAKMRJ010000001">
    <property type="protein sequence ID" value="CAH1412834.1"/>
    <property type="molecule type" value="Genomic_DNA"/>
</dbReference>
<organism evidence="1 2">
    <name type="scientific">Lactuca virosa</name>
    <dbReference type="NCBI Taxonomy" id="75947"/>
    <lineage>
        <taxon>Eukaryota</taxon>
        <taxon>Viridiplantae</taxon>
        <taxon>Streptophyta</taxon>
        <taxon>Embryophyta</taxon>
        <taxon>Tracheophyta</taxon>
        <taxon>Spermatophyta</taxon>
        <taxon>Magnoliopsida</taxon>
        <taxon>eudicotyledons</taxon>
        <taxon>Gunneridae</taxon>
        <taxon>Pentapetalae</taxon>
        <taxon>asterids</taxon>
        <taxon>campanulids</taxon>
        <taxon>Asterales</taxon>
        <taxon>Asteraceae</taxon>
        <taxon>Cichorioideae</taxon>
        <taxon>Cichorieae</taxon>
        <taxon>Lactucinae</taxon>
        <taxon>Lactuca</taxon>
    </lineage>
</organism>
<dbReference type="AlphaFoldDB" id="A0AAU9LMF7"/>
<proteinExistence type="predicted"/>
<reference evidence="1 2" key="1">
    <citation type="submission" date="2022-01" db="EMBL/GenBank/DDBJ databases">
        <authorList>
            <person name="Xiong W."/>
            <person name="Schranz E."/>
        </authorList>
    </citation>
    <scope>NUCLEOTIDE SEQUENCE [LARGE SCALE GENOMIC DNA]</scope>
</reference>
<accession>A0AAU9LMF7</accession>
<name>A0AAU9LMF7_9ASTR</name>